<dbReference type="Proteomes" id="UP000007177">
    <property type="component" value="Chromosome"/>
</dbReference>
<evidence type="ECO:0000313" key="1">
    <source>
        <dbReference type="EMBL" id="AFA49970.1"/>
    </source>
</evidence>
<evidence type="ECO:0000313" key="2">
    <source>
        <dbReference type="Proteomes" id="UP000007177"/>
    </source>
</evidence>
<dbReference type="HOGENOM" id="CLU_2447859_0_0_9"/>
<reference evidence="2" key="1">
    <citation type="submission" date="2011-07" db="EMBL/GenBank/DDBJ databases">
        <title>Complete genome sequence of Acetobacterium woodii.</title>
        <authorList>
            <person name="Poehlein A."/>
            <person name="Schmidt S."/>
            <person name="Kaster A.-K."/>
            <person name="Goenrich M."/>
            <person name="Vollmers J."/>
            <person name="Thuermer A."/>
            <person name="Gottschalk G."/>
            <person name="Thauer R.K."/>
            <person name="Daniel R."/>
            <person name="Mueller V."/>
        </authorList>
    </citation>
    <scope>NUCLEOTIDE SEQUENCE [LARGE SCALE GENOMIC DNA]</scope>
    <source>
        <strain evidence="2">ATCC 29683 / DSM 1030 / JCM 2381 / KCTC 1655 / WB1</strain>
    </source>
</reference>
<dbReference type="RefSeq" id="WP_014357566.1">
    <property type="nucleotide sequence ID" value="NC_016894.1"/>
</dbReference>
<sequence>MGITTLHLVFYLERYKDPKRVEQLLEVEAEMLNNYKYAALISWPDLTADFCENKVRKIAEKKAGNTAILRERLRFWKISLMEIGEKRIL</sequence>
<protein>
    <submittedName>
        <fullName evidence="1">Uncharacterized protein</fullName>
    </submittedName>
</protein>
<dbReference type="EMBL" id="CP002987">
    <property type="protein sequence ID" value="AFA49970.1"/>
    <property type="molecule type" value="Genomic_DNA"/>
</dbReference>
<proteinExistence type="predicted"/>
<name>H6LK50_ACEWD</name>
<reference evidence="1 2" key="2">
    <citation type="journal article" date="2012" name="PLoS ONE">
        <title>An ancient pathway combining carbon dioxide fixation with the generation and utilization of a sodium ion gradient for ATP synthesis.</title>
        <authorList>
            <person name="Poehlein A."/>
            <person name="Schmidt S."/>
            <person name="Kaster A.K."/>
            <person name="Goenrich M."/>
            <person name="Vollmers J."/>
            <person name="Thurmer A."/>
            <person name="Bertsch J."/>
            <person name="Schuchmann K."/>
            <person name="Voigt B."/>
            <person name="Hecker M."/>
            <person name="Daniel R."/>
            <person name="Thauer R.K."/>
            <person name="Gottschalk G."/>
            <person name="Muller V."/>
        </authorList>
    </citation>
    <scope>NUCLEOTIDE SEQUENCE [LARGE SCALE GENOMIC DNA]</scope>
    <source>
        <strain evidence="2">ATCC 29683 / DSM 1030 / JCM 2381 / KCTC 1655 / WB1</strain>
    </source>
</reference>
<dbReference type="KEGG" id="awo:Awo_c32420"/>
<keyword evidence="2" id="KW-1185">Reference proteome</keyword>
<accession>H6LK50</accession>
<dbReference type="STRING" id="931626.Awo_c32420"/>
<dbReference type="AlphaFoldDB" id="H6LK50"/>
<gene>
    <name evidence="1" type="ordered locus">Awo_c32420</name>
</gene>
<organism evidence="1 2">
    <name type="scientific">Acetobacterium woodii (strain ATCC 29683 / DSM 1030 / JCM 2381 / KCTC 1655 / WB1)</name>
    <dbReference type="NCBI Taxonomy" id="931626"/>
    <lineage>
        <taxon>Bacteria</taxon>
        <taxon>Bacillati</taxon>
        <taxon>Bacillota</taxon>
        <taxon>Clostridia</taxon>
        <taxon>Eubacteriales</taxon>
        <taxon>Eubacteriaceae</taxon>
        <taxon>Acetobacterium</taxon>
    </lineage>
</organism>